<evidence type="ECO:0000256" key="9">
    <source>
        <dbReference type="HAMAP-Rule" id="MF_01023"/>
    </source>
</evidence>
<dbReference type="InterPro" id="IPR015422">
    <property type="entry name" value="PyrdxlP-dep_Trfase_small"/>
</dbReference>
<accession>A0A139STP5</accession>
<dbReference type="Pfam" id="PF00155">
    <property type="entry name" value="Aminotran_1_2"/>
    <property type="match status" value="1"/>
</dbReference>
<dbReference type="RefSeq" id="WP_068628327.1">
    <property type="nucleotide sequence ID" value="NZ_LSZQ01000011.1"/>
</dbReference>
<organism evidence="11 12">
    <name type="scientific">Cephaloticoccus primus</name>
    <dbReference type="NCBI Taxonomy" id="1548207"/>
    <lineage>
        <taxon>Bacteria</taxon>
        <taxon>Pseudomonadati</taxon>
        <taxon>Verrucomicrobiota</taxon>
        <taxon>Opitutia</taxon>
        <taxon>Opitutales</taxon>
        <taxon>Opitutaceae</taxon>
        <taxon>Cephaloticoccus</taxon>
    </lineage>
</organism>
<dbReference type="AlphaFoldDB" id="A0A139STP5"/>
<proteinExistence type="inferred from homology"/>
<comment type="catalytic activity">
    <reaction evidence="8 9">
        <text>L-histidinol phosphate + 2-oxoglutarate = 3-(imidazol-4-yl)-2-oxopropyl phosphate + L-glutamate</text>
        <dbReference type="Rhea" id="RHEA:23744"/>
        <dbReference type="ChEBI" id="CHEBI:16810"/>
        <dbReference type="ChEBI" id="CHEBI:29985"/>
        <dbReference type="ChEBI" id="CHEBI:57766"/>
        <dbReference type="ChEBI" id="CHEBI:57980"/>
        <dbReference type="EC" id="2.6.1.9"/>
    </reaction>
</comment>
<dbReference type="InterPro" id="IPR005861">
    <property type="entry name" value="HisP_aminotrans"/>
</dbReference>
<dbReference type="PANTHER" id="PTHR43643:SF3">
    <property type="entry name" value="HISTIDINOL-PHOSPHATE AMINOTRANSFERASE"/>
    <property type="match status" value="1"/>
</dbReference>
<dbReference type="Proteomes" id="UP000070058">
    <property type="component" value="Unassembled WGS sequence"/>
</dbReference>
<evidence type="ECO:0000256" key="8">
    <source>
        <dbReference type="ARBA" id="ARBA00047481"/>
    </source>
</evidence>
<dbReference type="CDD" id="cd00609">
    <property type="entry name" value="AAT_like"/>
    <property type="match status" value="1"/>
</dbReference>
<comment type="pathway">
    <text evidence="2 9">Amino-acid biosynthesis; L-histidine biosynthesis; L-histidine from 5-phospho-alpha-D-ribose 1-diphosphate: step 7/9.</text>
</comment>
<feature type="domain" description="Aminotransferase class I/classII large" evidence="10">
    <location>
        <begin position="37"/>
        <end position="365"/>
    </location>
</feature>
<name>A0A139STP5_9BACT</name>
<dbReference type="InterPro" id="IPR004839">
    <property type="entry name" value="Aminotransferase_I/II_large"/>
</dbReference>
<dbReference type="Gene3D" id="3.90.1150.10">
    <property type="entry name" value="Aspartate Aminotransferase, domain 1"/>
    <property type="match status" value="1"/>
</dbReference>
<keyword evidence="12" id="KW-1185">Reference proteome</keyword>
<evidence type="ECO:0000256" key="7">
    <source>
        <dbReference type="ARBA" id="ARBA00022898"/>
    </source>
</evidence>
<comment type="caution">
    <text evidence="11">The sequence shown here is derived from an EMBL/GenBank/DDBJ whole genome shotgun (WGS) entry which is preliminary data.</text>
</comment>
<dbReference type="InterPro" id="IPR015424">
    <property type="entry name" value="PyrdxlP-dep_Trfase"/>
</dbReference>
<dbReference type="STRING" id="1548207.AXK11_01475"/>
<dbReference type="SUPFAM" id="SSF53383">
    <property type="entry name" value="PLP-dependent transferases"/>
    <property type="match status" value="1"/>
</dbReference>
<keyword evidence="5 9" id="KW-0032">Aminotransferase</keyword>
<dbReference type="GO" id="GO:0000105">
    <property type="term" value="P:L-histidine biosynthetic process"/>
    <property type="evidence" value="ECO:0007669"/>
    <property type="project" value="UniProtKB-UniRule"/>
</dbReference>
<evidence type="ECO:0000256" key="6">
    <source>
        <dbReference type="ARBA" id="ARBA00022679"/>
    </source>
</evidence>
<comment type="subunit">
    <text evidence="4 9">Homodimer.</text>
</comment>
<dbReference type="GO" id="GO:0004400">
    <property type="term" value="F:histidinol-phosphate transaminase activity"/>
    <property type="evidence" value="ECO:0007669"/>
    <property type="project" value="UniProtKB-UniRule"/>
</dbReference>
<dbReference type="InterPro" id="IPR015421">
    <property type="entry name" value="PyrdxlP-dep_Trfase_major"/>
</dbReference>
<dbReference type="OrthoDB" id="9813612at2"/>
<dbReference type="EC" id="2.6.1.9" evidence="9"/>
<evidence type="ECO:0000256" key="2">
    <source>
        <dbReference type="ARBA" id="ARBA00005011"/>
    </source>
</evidence>
<feature type="modified residue" description="N6-(pyridoxal phosphate)lysine" evidence="9">
    <location>
        <position position="236"/>
    </location>
</feature>
<keyword evidence="7 9" id="KW-0663">Pyridoxal phosphate</keyword>
<protein>
    <recommendedName>
        <fullName evidence="9">Histidinol-phosphate aminotransferase</fullName>
        <ecNumber evidence="9">2.6.1.9</ecNumber>
    </recommendedName>
    <alternativeName>
        <fullName evidence="9">Imidazole acetol-phosphate transaminase</fullName>
    </alternativeName>
</protein>
<evidence type="ECO:0000313" key="12">
    <source>
        <dbReference type="Proteomes" id="UP000070058"/>
    </source>
</evidence>
<dbReference type="InterPro" id="IPR050106">
    <property type="entry name" value="HistidinolP_aminotransfase"/>
</dbReference>
<keyword evidence="9" id="KW-0368">Histidine biosynthesis</keyword>
<evidence type="ECO:0000256" key="1">
    <source>
        <dbReference type="ARBA" id="ARBA00001933"/>
    </source>
</evidence>
<evidence type="ECO:0000256" key="4">
    <source>
        <dbReference type="ARBA" id="ARBA00011738"/>
    </source>
</evidence>
<dbReference type="Gene3D" id="3.40.640.10">
    <property type="entry name" value="Type I PLP-dependent aspartate aminotransferase-like (Major domain)"/>
    <property type="match status" value="1"/>
</dbReference>
<dbReference type="PANTHER" id="PTHR43643">
    <property type="entry name" value="HISTIDINOL-PHOSPHATE AMINOTRANSFERASE 2"/>
    <property type="match status" value="1"/>
</dbReference>
<dbReference type="EMBL" id="LSZQ01000011">
    <property type="protein sequence ID" value="KXU37852.1"/>
    <property type="molecule type" value="Genomic_DNA"/>
</dbReference>
<evidence type="ECO:0000256" key="5">
    <source>
        <dbReference type="ARBA" id="ARBA00022576"/>
    </source>
</evidence>
<sequence>MTTLAALARPEVEKQPVYEPGKPIEDVARELGLDVHHIVKLASNENPFGGSPLGLAAAQRALAQAELYPDGDCVALRARLAQHWGLSPRQFVIGNGSNEIIELLGHVFLRAGDEVVMGDCAFVVYRLVTLLFGAKPVTVPMRLDRAHDLDAMAAAVTPRTRLVFVASPNNPTGAAHSPAELLDFARALPGHVVLCVDEAYAEYLDPAAAPDLRPLLAEGRAGRAGGHVIGLRTFSKIYGLAGLRIGYGYASEALAALLNRVRQPFNVNAISQAAACAALGDVDFVARCRRENAAGLRQLAAGLDAQRVEYAPSVANFLLIKVGDGARCFQWMQTQGMIVRPVAAYGLPEWIRLTVGTAEQNARFLGLLAEFLKS</sequence>
<dbReference type="NCBIfam" id="TIGR01141">
    <property type="entry name" value="hisC"/>
    <property type="match status" value="1"/>
</dbReference>
<gene>
    <name evidence="9" type="primary">hisC</name>
    <name evidence="11" type="ORF">AXK11_01475</name>
</gene>
<keyword evidence="9" id="KW-0028">Amino-acid biosynthesis</keyword>
<comment type="cofactor">
    <cofactor evidence="1 9">
        <name>pyridoxal 5'-phosphate</name>
        <dbReference type="ChEBI" id="CHEBI:597326"/>
    </cofactor>
</comment>
<dbReference type="UniPathway" id="UPA00031">
    <property type="reaction ID" value="UER00012"/>
</dbReference>
<dbReference type="GO" id="GO:0030170">
    <property type="term" value="F:pyridoxal phosphate binding"/>
    <property type="evidence" value="ECO:0007669"/>
    <property type="project" value="InterPro"/>
</dbReference>
<reference evidence="12" key="1">
    <citation type="submission" date="2016-02" db="EMBL/GenBank/DDBJ databases">
        <authorList>
            <person name="Sanders J.G."/>
            <person name="Lin J.Y."/>
            <person name="Wertz J.T."/>
            <person name="Russell J.A."/>
            <person name="Moreau C.S."/>
            <person name="Powell S."/>
        </authorList>
    </citation>
    <scope>NUCLEOTIDE SEQUENCE [LARGE SCALE GENOMIC DNA]</scope>
    <source>
        <strain evidence="12">CAG34</strain>
    </source>
</reference>
<keyword evidence="6 9" id="KW-0808">Transferase</keyword>
<evidence type="ECO:0000256" key="3">
    <source>
        <dbReference type="ARBA" id="ARBA00007970"/>
    </source>
</evidence>
<comment type="similarity">
    <text evidence="3 9">Belongs to the class-II pyridoxal-phosphate-dependent aminotransferase family. Histidinol-phosphate aminotransferase subfamily.</text>
</comment>
<dbReference type="HAMAP" id="MF_01023">
    <property type="entry name" value="HisC_aminotrans_2"/>
    <property type="match status" value="1"/>
</dbReference>
<evidence type="ECO:0000313" key="11">
    <source>
        <dbReference type="EMBL" id="KXU37852.1"/>
    </source>
</evidence>
<evidence type="ECO:0000259" key="10">
    <source>
        <dbReference type="Pfam" id="PF00155"/>
    </source>
</evidence>